<evidence type="ECO:0000256" key="6">
    <source>
        <dbReference type="ARBA" id="ARBA00022840"/>
    </source>
</evidence>
<keyword evidence="4 9" id="KW-0812">Transmembrane</keyword>
<dbReference type="PROSITE" id="PS50893">
    <property type="entry name" value="ABC_TRANSPORTER_2"/>
    <property type="match status" value="1"/>
</dbReference>
<evidence type="ECO:0000259" key="10">
    <source>
        <dbReference type="PROSITE" id="PS50893"/>
    </source>
</evidence>
<dbReference type="SMR" id="A0A376P7T7"/>
<evidence type="ECO:0000313" key="13">
    <source>
        <dbReference type="Proteomes" id="UP000254428"/>
    </source>
</evidence>
<dbReference type="PDB" id="8VSI">
    <property type="method" value="EM"/>
    <property type="resolution" value="3.10 A"/>
    <property type="chains" value="B=95-694"/>
</dbReference>
<evidence type="ECO:0000256" key="2">
    <source>
        <dbReference type="ARBA" id="ARBA00022448"/>
    </source>
</evidence>
<dbReference type="EC" id="3.6.3.-" evidence="12"/>
<reference evidence="14" key="2">
    <citation type="journal article" date="2024" name="Biomolecules">
        <title>Mechanistic Insights Revealed by YbtPQ in the Occluded State.</title>
        <authorList>
            <person name="Hu W."/>
            <person name="Parkinson C."/>
            <person name="Zheng H."/>
        </authorList>
    </citation>
    <scope>STRUCTURE BY ELECTRON MICROSCOPY (3.10 ANGSTROMS) OF 95-694 IN COMPLEX WITH MG(2+)</scope>
</reference>
<dbReference type="SUPFAM" id="SSF90123">
    <property type="entry name" value="ABC transporter transmembrane region"/>
    <property type="match status" value="1"/>
</dbReference>
<dbReference type="PROSITE" id="PS00211">
    <property type="entry name" value="ABC_TRANSPORTER_1"/>
    <property type="match status" value="1"/>
</dbReference>
<dbReference type="Gene3D" id="1.20.1560.10">
    <property type="entry name" value="ABC transporter type 1, transmembrane domain"/>
    <property type="match status" value="1"/>
</dbReference>
<evidence type="ECO:0000259" key="11">
    <source>
        <dbReference type="PROSITE" id="PS50929"/>
    </source>
</evidence>
<protein>
    <submittedName>
        <fullName evidence="12">Permease and ATP-binding protein of yersiniabactin-iron ABC transporter YbtQ</fullName>
        <ecNumber evidence="12">3.6.3.-</ecNumber>
    </submittedName>
</protein>
<accession>A0A376P7T7</accession>
<proteinExistence type="evidence at protein level"/>
<feature type="transmembrane region" description="Helical" evidence="9">
    <location>
        <begin position="161"/>
        <end position="180"/>
    </location>
</feature>
<feature type="transmembrane region" description="Helical" evidence="9">
    <location>
        <begin position="376"/>
        <end position="392"/>
    </location>
</feature>
<dbReference type="InterPro" id="IPR017871">
    <property type="entry name" value="ABC_transporter-like_CS"/>
</dbReference>
<evidence type="ECO:0000256" key="4">
    <source>
        <dbReference type="ARBA" id="ARBA00022692"/>
    </source>
</evidence>
<keyword evidence="8 9" id="KW-0472">Membrane</keyword>
<dbReference type="GO" id="GO:0005886">
    <property type="term" value="C:plasma membrane"/>
    <property type="evidence" value="ECO:0007669"/>
    <property type="project" value="UniProtKB-SubCell"/>
</dbReference>
<dbReference type="InterPro" id="IPR039421">
    <property type="entry name" value="Type_1_exporter"/>
</dbReference>
<feature type="transmembrane region" description="Helical" evidence="9">
    <location>
        <begin position="129"/>
        <end position="149"/>
    </location>
</feature>
<dbReference type="GO" id="GO:0015421">
    <property type="term" value="F:ABC-type oligopeptide transporter activity"/>
    <property type="evidence" value="ECO:0007669"/>
    <property type="project" value="TreeGrafter"/>
</dbReference>
<dbReference type="AlphaFoldDB" id="A0A376P7T7"/>
<keyword evidence="2" id="KW-0813">Transport</keyword>
<feature type="transmembrane region" description="Helical" evidence="9">
    <location>
        <begin position="235"/>
        <end position="256"/>
    </location>
</feature>
<keyword evidence="5" id="KW-0547">Nucleotide-binding</keyword>
<dbReference type="FunFam" id="1.20.1560.10:FF:000097">
    <property type="entry name" value="Inner membrane ABC-transporter YbtQ"/>
    <property type="match status" value="1"/>
</dbReference>
<dbReference type="Gene3D" id="3.40.50.300">
    <property type="entry name" value="P-loop containing nucleotide triphosphate hydrolases"/>
    <property type="match status" value="2"/>
</dbReference>
<evidence type="ECO:0000256" key="5">
    <source>
        <dbReference type="ARBA" id="ARBA00022741"/>
    </source>
</evidence>
<dbReference type="Pfam" id="PF00005">
    <property type="entry name" value="ABC_tran"/>
    <property type="match status" value="1"/>
</dbReference>
<comment type="subcellular location">
    <subcellularLocation>
        <location evidence="1">Cell membrane</location>
        <topology evidence="1">Multi-pass membrane protein</topology>
    </subcellularLocation>
</comment>
<evidence type="ECO:0000313" key="12">
    <source>
        <dbReference type="EMBL" id="STH74560.1"/>
    </source>
</evidence>
<keyword evidence="7 9" id="KW-1133">Transmembrane helix</keyword>
<dbReference type="GO" id="GO:0016887">
    <property type="term" value="F:ATP hydrolysis activity"/>
    <property type="evidence" value="ECO:0007669"/>
    <property type="project" value="InterPro"/>
</dbReference>
<sequence>MLDEATAFADPENEAALIKALAAAMRGRTVIMVAHRLSMVTQADVILLFSDGQLREMGNHTQLLAQGGLYQRLWQHYQQAQHWVPGEHRKRWWKMKDNNPADNLAWRVIWRQLISSVGSQARMLRRSMLALLLAAFMQGIAFACLYPIIDALLRGDAPQLLNWAMAFSVAAIVTLVLRWYGLGFEYRGHLAQATHELRLRLGEQLRRVPLEKLQRGRAGEMNALLLGSVDENLNYVIAIANILLLTIVTPLTASLATLWIDWRLGLVMLLIFPLLVPFYYWRRPAMRRQMQTLGEAHQRLSGDIVEFAQGMMVLRTCGSDADKSRALLAHFNALENLQTRTHRQGAGATMLIASVVELGLQVVVLSGIVWVVTGTLNLAFLIAAVAMIMRFAEPMAMFISYTSVVELIASALQRIEQFMAIAPLPVAEQSEMPERYDIRFDNVSYRYEEGDGYALNHVSLTFPAASMSALVGASGAGKTTVTKLLMRYADPQQGQISIGGVDIRRLTPEQLNSLISVVFQDVWLFDDTLLANIRIARPQATRQEVEEAARAAQCLEFISRLPQGWLTPMGEMGGQLSGGERQRISIARALLKNAPVVILDEPTAALDIESELAVQKAIDNLVHNRTVIIIAHRLSTIAGAGNILVMEEGQVVEQGTHAQLLSHHGRYQALWQAQMAARVWRDDGVSASGEWVHE</sequence>
<keyword evidence="12" id="KW-0378">Hydrolase</keyword>
<dbReference type="GO" id="GO:0090374">
    <property type="term" value="P:oligopeptide export from mitochondrion"/>
    <property type="evidence" value="ECO:0007669"/>
    <property type="project" value="TreeGrafter"/>
</dbReference>
<name>A0A376P7T7_ECOLX</name>
<keyword evidence="14" id="KW-0479">Metal-binding</keyword>
<dbReference type="FunFam" id="3.40.50.300:FF:000221">
    <property type="entry name" value="Multidrug ABC transporter ATP-binding protein"/>
    <property type="match status" value="1"/>
</dbReference>
<dbReference type="SUPFAM" id="SSF52540">
    <property type="entry name" value="P-loop containing nucleoside triphosphate hydrolases"/>
    <property type="match status" value="2"/>
</dbReference>
<dbReference type="SMART" id="SM00382">
    <property type="entry name" value="AAA"/>
    <property type="match status" value="1"/>
</dbReference>
<dbReference type="InterPro" id="IPR011527">
    <property type="entry name" value="ABC1_TM_dom"/>
</dbReference>
<keyword evidence="6 12" id="KW-0067">ATP-binding</keyword>
<dbReference type="Proteomes" id="UP000254428">
    <property type="component" value="Unassembled WGS sequence"/>
</dbReference>
<dbReference type="GO" id="GO:0005524">
    <property type="term" value="F:ATP binding"/>
    <property type="evidence" value="ECO:0007669"/>
    <property type="project" value="UniProtKB-KW"/>
</dbReference>
<feature type="transmembrane region" description="Helical" evidence="9">
    <location>
        <begin position="262"/>
        <end position="281"/>
    </location>
</feature>
<dbReference type="InterPro" id="IPR036640">
    <property type="entry name" value="ABC1_TM_sf"/>
</dbReference>
<reference evidence="12 13" key="1">
    <citation type="submission" date="2018-06" db="EMBL/GenBank/DDBJ databases">
        <authorList>
            <consortium name="Pathogen Informatics"/>
            <person name="Doyle S."/>
        </authorList>
    </citation>
    <scope>NUCLEOTIDE SEQUENCE [LARGE SCALE GENOMIC DNA]</scope>
    <source>
        <strain evidence="12 13">NCTC11341</strain>
    </source>
</reference>
<evidence type="ECO:0000256" key="1">
    <source>
        <dbReference type="ARBA" id="ARBA00004651"/>
    </source>
</evidence>
<gene>
    <name evidence="12" type="primary">irp_2</name>
    <name evidence="12" type="ORF">NCTC11341_06313</name>
</gene>
<feature type="domain" description="ABC transporter" evidence="10">
    <location>
        <begin position="438"/>
        <end position="673"/>
    </location>
</feature>
<organism evidence="12 13">
    <name type="scientific">Escherichia coli</name>
    <dbReference type="NCBI Taxonomy" id="562"/>
    <lineage>
        <taxon>Bacteria</taxon>
        <taxon>Pseudomonadati</taxon>
        <taxon>Pseudomonadota</taxon>
        <taxon>Gammaproteobacteria</taxon>
        <taxon>Enterobacterales</taxon>
        <taxon>Enterobacteriaceae</taxon>
        <taxon>Escherichia</taxon>
    </lineage>
</organism>
<evidence type="ECO:0007829" key="14">
    <source>
        <dbReference type="PDB" id="8VSI"/>
    </source>
</evidence>
<dbReference type="PROSITE" id="PS50929">
    <property type="entry name" value="ABC_TM1F"/>
    <property type="match status" value="1"/>
</dbReference>
<evidence type="ECO:0000256" key="3">
    <source>
        <dbReference type="ARBA" id="ARBA00022475"/>
    </source>
</evidence>
<feature type="binding site" evidence="14">
    <location>
        <position position="520"/>
    </location>
    <ligand>
        <name>Mg(2+)</name>
        <dbReference type="ChEBI" id="CHEBI:18420"/>
    </ligand>
</feature>
<feature type="binding site" evidence="14">
    <location>
        <position position="479"/>
    </location>
    <ligand>
        <name>Mg(2+)</name>
        <dbReference type="ChEBI" id="CHEBI:18420"/>
    </ligand>
</feature>
<dbReference type="InterPro" id="IPR003593">
    <property type="entry name" value="AAA+_ATPase"/>
</dbReference>
<evidence type="ECO:0000256" key="9">
    <source>
        <dbReference type="SAM" id="Phobius"/>
    </source>
</evidence>
<dbReference type="InterPro" id="IPR003439">
    <property type="entry name" value="ABC_transporter-like_ATP-bd"/>
</dbReference>
<dbReference type="CDD" id="cd07346">
    <property type="entry name" value="ABC_6TM_exporters"/>
    <property type="match status" value="1"/>
</dbReference>
<evidence type="ECO:0000256" key="7">
    <source>
        <dbReference type="ARBA" id="ARBA00022989"/>
    </source>
</evidence>
<dbReference type="EMDB" id="EMD-43498"/>
<evidence type="ECO:0000256" key="8">
    <source>
        <dbReference type="ARBA" id="ARBA00023136"/>
    </source>
</evidence>
<dbReference type="Pfam" id="PF00664">
    <property type="entry name" value="ABC_membrane"/>
    <property type="match status" value="1"/>
</dbReference>
<feature type="domain" description="ABC transmembrane type-1" evidence="11">
    <location>
        <begin position="127"/>
        <end position="407"/>
    </location>
</feature>
<dbReference type="EMBL" id="UGBT01000002">
    <property type="protein sequence ID" value="STH74560.1"/>
    <property type="molecule type" value="Genomic_DNA"/>
</dbReference>
<dbReference type="PANTHER" id="PTHR43394:SF1">
    <property type="entry name" value="ATP-BINDING CASSETTE SUB-FAMILY B MEMBER 10, MITOCHONDRIAL"/>
    <property type="match status" value="1"/>
</dbReference>
<keyword evidence="14" id="KW-0002">3D-structure</keyword>
<dbReference type="InterPro" id="IPR027417">
    <property type="entry name" value="P-loop_NTPase"/>
</dbReference>
<keyword evidence="3" id="KW-1003">Cell membrane</keyword>
<dbReference type="PANTHER" id="PTHR43394">
    <property type="entry name" value="ATP-DEPENDENT PERMEASE MDL1, MITOCHONDRIAL"/>
    <property type="match status" value="1"/>
</dbReference>